<dbReference type="EMBL" id="JN885999">
    <property type="protein sequence ID" value="AEX63144.1"/>
    <property type="molecule type" value="Genomic_DNA"/>
</dbReference>
<reference evidence="1" key="1">
    <citation type="submission" date="2011-10" db="EMBL/GenBank/DDBJ databases">
        <title>Provirophages and transpovirons: unique mobilome of giant viruses.</title>
        <authorList>
            <person name="Desnues C."/>
            <person name="LaScola B."/>
            <person name="Yutin N."/>
            <person name="Fournous G."/>
            <person name="Koonin E."/>
            <person name="Raoult D."/>
        </authorList>
    </citation>
    <scope>NUCLEOTIDE SEQUENCE</scope>
    <source>
        <strain evidence="1">Mv13-mv</strain>
    </source>
</reference>
<sequence length="352" mass="42086">MLSDSETIAQMSNGVYKHKYVPKSQRDNITNYEEDLRKFLLKNSNEDLLNDMEYETNIIDFPYCQKVYELIFSDPENKSELVSMNLEIKFKNYNEDFLDRTNEIQFEIEIGKYIILRTNLENIIMLSKYLGMDITYENDVTIIPIPLKQLFFCKNFPLYKLKYMTTIIKIYNNSDYINHLTFNYQTKNLFNPNKFSYLPKRIIFFQSQQKKYKSRMKLNFKLVCKVIMFTIEYDNEKFLNPPQVNQIKLYLNNNRPIIYHLDSEEILEYNIFGKKYYAISLCKELVHKKDIKKIFRDEENIPTGINFSRIENKKISVICDDYDISGCFINFAVISINELNFSNGMTGLKFVF</sequence>
<organism evidence="1">
    <name type="scientific">Moumouvirus sp. 'Monve'</name>
    <dbReference type="NCBI Taxonomy" id="1128131"/>
    <lineage>
        <taxon>Viruses</taxon>
        <taxon>Varidnaviria</taxon>
        <taxon>Bamfordvirae</taxon>
        <taxon>Nucleocytoviricota</taxon>
        <taxon>Megaviricetes</taxon>
        <taxon>Imitervirales</taxon>
        <taxon>Mimiviridae</taxon>
        <taxon>Megamimivirinae</taxon>
        <taxon>Moumouvirus</taxon>
    </lineage>
</organism>
<protein>
    <submittedName>
        <fullName evidence="1">Uncharacterized protein</fullName>
    </submittedName>
</protein>
<name>H2EF79_9VIRU</name>
<accession>H2EF79</accession>
<proteinExistence type="predicted"/>
<evidence type="ECO:0000313" key="1">
    <source>
        <dbReference type="EMBL" id="AEX63144.1"/>
    </source>
</evidence>
<gene>
    <name evidence="1" type="ORF">mv_L942</name>
</gene>